<reference evidence="1 2" key="1">
    <citation type="submission" date="2017-09" db="EMBL/GenBank/DDBJ databases">
        <title>Sphingomonas panjinensis sp.nov., isolated from oil-contaminated soil.</title>
        <authorList>
            <person name="Wang L."/>
            <person name="Chen L."/>
        </authorList>
    </citation>
    <scope>NUCLEOTIDE SEQUENCE [LARGE SCALE GENOMIC DNA]</scope>
    <source>
        <strain evidence="1 2">FW-11</strain>
    </source>
</reference>
<proteinExistence type="predicted"/>
<comment type="caution">
    <text evidence="1">The sequence shown here is derived from an EMBL/GenBank/DDBJ whole genome shotgun (WGS) entry which is preliminary data.</text>
</comment>
<evidence type="ECO:0000313" key="2">
    <source>
        <dbReference type="Proteomes" id="UP000244162"/>
    </source>
</evidence>
<dbReference type="AlphaFoldDB" id="A0A2T5G1I5"/>
<accession>A0A2T5G1I5</accession>
<protein>
    <submittedName>
        <fullName evidence="1">Uncharacterized protein</fullName>
    </submittedName>
</protein>
<name>A0A2T5G1I5_9SPHN</name>
<sequence length="239" mass="25411">MALAAPVAAGVEIRRATLLKGKDAAGVARGRARFYIEADVKSLIRGTGGLPAKITYLVDVPTDSANRPPKLRKARMLLLASQVAGRPGEIRLIGPRAQLPWTPENEARIRAILTEALAGGAPPRISGIGNAFHVPGSLPGESETQIFLKTDDGRPISLAILRRPGEQPRWAVALGEMVDNSAEPPRPETLLWYRLACGLPANLPENSLAEAAGADLDAIRADYRLVLAGLGPCGRTTER</sequence>
<keyword evidence="2" id="KW-1185">Reference proteome</keyword>
<dbReference type="EMBL" id="NWBU01000004">
    <property type="protein sequence ID" value="PTQ13002.1"/>
    <property type="molecule type" value="Genomic_DNA"/>
</dbReference>
<gene>
    <name evidence="1" type="ORF">CLG96_02325</name>
</gene>
<dbReference type="Proteomes" id="UP000244162">
    <property type="component" value="Unassembled WGS sequence"/>
</dbReference>
<evidence type="ECO:0000313" key="1">
    <source>
        <dbReference type="EMBL" id="PTQ13002.1"/>
    </source>
</evidence>
<organism evidence="1 2">
    <name type="scientific">Sphingomonas oleivorans</name>
    <dbReference type="NCBI Taxonomy" id="1735121"/>
    <lineage>
        <taxon>Bacteria</taxon>
        <taxon>Pseudomonadati</taxon>
        <taxon>Pseudomonadota</taxon>
        <taxon>Alphaproteobacteria</taxon>
        <taxon>Sphingomonadales</taxon>
        <taxon>Sphingomonadaceae</taxon>
        <taxon>Sphingomonas</taxon>
    </lineage>
</organism>
<dbReference type="OrthoDB" id="7406594at2"/>